<protein>
    <submittedName>
        <fullName evidence="2">Uncharacterized protein</fullName>
    </submittedName>
</protein>
<evidence type="ECO:0000313" key="2">
    <source>
        <dbReference type="EMBL" id="MCX2937091.1"/>
    </source>
</evidence>
<comment type="caution">
    <text evidence="2">The sequence shown here is derived from an EMBL/GenBank/DDBJ whole genome shotgun (WGS) entry which is preliminary data.</text>
</comment>
<sequence length="80" mass="8509">MTTAVQDTTGWGPLAHPVHTHVPAECGRGGNAPWRDNAFLAFWDTDSDVFGTVHVSTSPNAEGPASAVQHRCGRSRGTPR</sequence>
<dbReference type="Proteomes" id="UP001300745">
    <property type="component" value="Unassembled WGS sequence"/>
</dbReference>
<evidence type="ECO:0000313" key="3">
    <source>
        <dbReference type="Proteomes" id="UP001300745"/>
    </source>
</evidence>
<organism evidence="2 3">
    <name type="scientific">Mycobacterium pinniadriaticum</name>
    <dbReference type="NCBI Taxonomy" id="2994102"/>
    <lineage>
        <taxon>Bacteria</taxon>
        <taxon>Bacillati</taxon>
        <taxon>Actinomycetota</taxon>
        <taxon>Actinomycetes</taxon>
        <taxon>Mycobacteriales</taxon>
        <taxon>Mycobacteriaceae</taxon>
        <taxon>Mycobacterium</taxon>
    </lineage>
</organism>
<proteinExistence type="predicted"/>
<feature type="compositionally biased region" description="Basic residues" evidence="1">
    <location>
        <begin position="71"/>
        <end position="80"/>
    </location>
</feature>
<gene>
    <name evidence="2" type="ORF">ORI27_10285</name>
</gene>
<keyword evidence="3" id="KW-1185">Reference proteome</keyword>
<name>A0ABT3SC52_9MYCO</name>
<dbReference type="RefSeq" id="WP_265996681.1">
    <property type="nucleotide sequence ID" value="NZ_JAPJDN010000007.1"/>
</dbReference>
<accession>A0ABT3SC52</accession>
<feature type="region of interest" description="Disordered" evidence="1">
    <location>
        <begin position="1"/>
        <end position="20"/>
    </location>
</feature>
<reference evidence="2 3" key="1">
    <citation type="submission" date="2022-11" db="EMBL/GenBank/DDBJ databases">
        <title>Mycobacterium sp. nov.</title>
        <authorList>
            <person name="Papic B."/>
            <person name="Spicic S."/>
            <person name="Duvnjak S."/>
        </authorList>
    </citation>
    <scope>NUCLEOTIDE SEQUENCE [LARGE SCALE GENOMIC DNA]</scope>
    <source>
        <strain evidence="2 3">CVI_P4</strain>
    </source>
</reference>
<dbReference type="EMBL" id="JAPJDO010000007">
    <property type="protein sequence ID" value="MCX2937091.1"/>
    <property type="molecule type" value="Genomic_DNA"/>
</dbReference>
<feature type="region of interest" description="Disordered" evidence="1">
    <location>
        <begin position="56"/>
        <end position="80"/>
    </location>
</feature>
<evidence type="ECO:0000256" key="1">
    <source>
        <dbReference type="SAM" id="MobiDB-lite"/>
    </source>
</evidence>